<evidence type="ECO:0000256" key="1">
    <source>
        <dbReference type="ARBA" id="ARBA00004604"/>
    </source>
</evidence>
<keyword evidence="3" id="KW-0677">Repeat</keyword>
<evidence type="ECO:0000256" key="4">
    <source>
        <dbReference type="ARBA" id="ARBA00024893"/>
    </source>
</evidence>
<feature type="compositionally biased region" description="Acidic residues" evidence="7">
    <location>
        <begin position="214"/>
        <end position="224"/>
    </location>
</feature>
<dbReference type="GO" id="GO:0005730">
    <property type="term" value="C:nucleolus"/>
    <property type="evidence" value="ECO:0007669"/>
    <property type="project" value="UniProtKB-SubCell"/>
</dbReference>
<feature type="compositionally biased region" description="Basic and acidic residues" evidence="7">
    <location>
        <begin position="11"/>
        <end position="25"/>
    </location>
</feature>
<feature type="compositionally biased region" description="Low complexity" evidence="7">
    <location>
        <begin position="66"/>
        <end position="76"/>
    </location>
</feature>
<feature type="region of interest" description="Disordered" evidence="7">
    <location>
        <begin position="211"/>
        <end position="230"/>
    </location>
</feature>
<dbReference type="InterPro" id="IPR040000">
    <property type="entry name" value="NOP9"/>
</dbReference>
<gene>
    <name evidence="8" type="ORF">QBC46DRAFT_381016</name>
</gene>
<dbReference type="Pfam" id="PF22493">
    <property type="entry name" value="PUF_NOP9"/>
    <property type="match status" value="1"/>
</dbReference>
<dbReference type="InterPro" id="IPR011989">
    <property type="entry name" value="ARM-like"/>
</dbReference>
<dbReference type="PANTHER" id="PTHR13102:SF0">
    <property type="entry name" value="NUCLEOLAR PROTEIN 9"/>
    <property type="match status" value="1"/>
</dbReference>
<evidence type="ECO:0000256" key="2">
    <source>
        <dbReference type="ARBA" id="ARBA00016427"/>
    </source>
</evidence>
<protein>
    <recommendedName>
        <fullName evidence="2">Nucleolar protein 9</fullName>
    </recommendedName>
    <alternativeName>
        <fullName evidence="5 6">Pumilio domain-containing protein NOP9</fullName>
    </alternativeName>
</protein>
<feature type="region of interest" description="Disordered" evidence="7">
    <location>
        <begin position="715"/>
        <end position="775"/>
    </location>
</feature>
<sequence length="775" mass="85490">MGKNRKSKRQLIRDEKRAKQRERDLANGNVVDEDVKDEDEAIEDIAEPNAKRQRRSYNEGGDSKQGGNNDAAAGADYIPLDDGENNKARNGGHLGLEREFFGMLADEEQEYFRHADELLELNDFPTAEDRDIFLQNVYKEARGKELKLASSQSCSRLMERLILLSNTRQKKHLFEAFAGHFISLVTHRFAGHCCEKLFLQSAPIVTMELSGDYTEPEPEPDTDEEDKKPQASMEDMFLLTLDELEEHLSFLLSDRYGSHALRVLLLILSGRPLDQVATKSLLQSRKKEHITVEGTLTDELSSQARAVPSSFMAATQKIIADSTANLNATALRVMAKHPTANPALQVLLELDVALAPKRKPGKKEEEQADASAENVVPGGNLLEKLVPGAPGSFSDATSAATEFVNSMLYDPIGSRLLETLITHCPGKIFKGLHQHFFGPRIGSLVRNDIASYPAIRVLSRLSKEDLVDAVDKIIPEMPKLFAGGRYNVIKTLFERCQVRNATDKIHSLLQALVAQCGGDWKHLVPKLCPLSDVEEDSDKPKDKFQQQEAKNKTALLSHGSQVVITLLGIPGTPAKAIQASLLNLSPEQLLRMATCSGATANILVKALETPSQNPNFHKVLVANLLPNTVELAKASLHKGQDVLNAIISAPSKSTAEDGSGVVAVPFHLKENCMSKLAEHEYELRETWLGRNVWRTWKGDLWNHRRHDWVRWAKETDPEDARVSSAPKPKAKGGEKTAVKSGMLGGANKVGIAGAGRLGTHKDGANSDKKRKRKSS</sequence>
<dbReference type="Gene3D" id="1.25.10.10">
    <property type="entry name" value="Leucine-rich Repeat Variant"/>
    <property type="match status" value="1"/>
</dbReference>
<dbReference type="InterPro" id="IPR001313">
    <property type="entry name" value="Pumilio_RNA-bd_rpt"/>
</dbReference>
<feature type="compositionally biased region" description="Basic residues" evidence="7">
    <location>
        <begin position="1"/>
        <end position="10"/>
    </location>
</feature>
<dbReference type="PANTHER" id="PTHR13102">
    <property type="entry name" value="NUCLEOLAR PROTEIN 9"/>
    <property type="match status" value="1"/>
</dbReference>
<evidence type="ECO:0000256" key="5">
    <source>
        <dbReference type="ARBA" id="ARBA00030932"/>
    </source>
</evidence>
<dbReference type="Proteomes" id="UP001303473">
    <property type="component" value="Unassembled WGS sequence"/>
</dbReference>
<keyword evidence="9" id="KW-1185">Reference proteome</keyword>
<name>A0AAN6S6V6_9PEZI</name>
<feature type="region of interest" description="Disordered" evidence="7">
    <location>
        <begin position="1"/>
        <end position="91"/>
    </location>
</feature>
<accession>A0AAN6S6V6</accession>
<dbReference type="GO" id="GO:0000056">
    <property type="term" value="P:ribosomal small subunit export from nucleus"/>
    <property type="evidence" value="ECO:0007669"/>
    <property type="project" value="TreeGrafter"/>
</dbReference>
<evidence type="ECO:0000256" key="6">
    <source>
        <dbReference type="ARBA" id="ARBA00031929"/>
    </source>
</evidence>
<feature type="compositionally biased region" description="Acidic residues" evidence="7">
    <location>
        <begin position="31"/>
        <end position="46"/>
    </location>
</feature>
<dbReference type="GO" id="GO:0030688">
    <property type="term" value="C:preribosome, small subunit precursor"/>
    <property type="evidence" value="ECO:0007669"/>
    <property type="project" value="TreeGrafter"/>
</dbReference>
<dbReference type="AlphaFoldDB" id="A0AAN6S6V6"/>
<dbReference type="SUPFAM" id="SSF48371">
    <property type="entry name" value="ARM repeat"/>
    <property type="match status" value="1"/>
</dbReference>
<comment type="caution">
    <text evidence="8">The sequence shown here is derived from an EMBL/GenBank/DDBJ whole genome shotgun (WGS) entry which is preliminary data.</text>
</comment>
<evidence type="ECO:0000256" key="3">
    <source>
        <dbReference type="ARBA" id="ARBA00022737"/>
    </source>
</evidence>
<evidence type="ECO:0000313" key="8">
    <source>
        <dbReference type="EMBL" id="KAK3942036.1"/>
    </source>
</evidence>
<dbReference type="GO" id="GO:0000447">
    <property type="term" value="P:endonucleolytic cleavage in ITS1 to separate SSU-rRNA from 5.8S rRNA and LSU-rRNA from tricistronic rRNA transcript (SSU-rRNA, 5.8S rRNA, LSU-rRNA)"/>
    <property type="evidence" value="ECO:0007669"/>
    <property type="project" value="TreeGrafter"/>
</dbReference>
<organism evidence="8 9">
    <name type="scientific">Diplogelasinospora grovesii</name>
    <dbReference type="NCBI Taxonomy" id="303347"/>
    <lineage>
        <taxon>Eukaryota</taxon>
        <taxon>Fungi</taxon>
        <taxon>Dikarya</taxon>
        <taxon>Ascomycota</taxon>
        <taxon>Pezizomycotina</taxon>
        <taxon>Sordariomycetes</taxon>
        <taxon>Sordariomycetidae</taxon>
        <taxon>Sordariales</taxon>
        <taxon>Diplogelasinosporaceae</taxon>
        <taxon>Diplogelasinospora</taxon>
    </lineage>
</organism>
<evidence type="ECO:0000313" key="9">
    <source>
        <dbReference type="Proteomes" id="UP001303473"/>
    </source>
</evidence>
<comment type="subcellular location">
    <subcellularLocation>
        <location evidence="1">Nucleus</location>
        <location evidence="1">Nucleolus</location>
    </subcellularLocation>
</comment>
<comment type="function">
    <text evidence="4">RNA-binding nucleolar protein required for pre-rRNA processing. Involved in production of 18S rRNA and assembly of small ribosomal subunit.</text>
</comment>
<dbReference type="InterPro" id="IPR016024">
    <property type="entry name" value="ARM-type_fold"/>
</dbReference>
<reference evidence="9" key="1">
    <citation type="journal article" date="2023" name="Mol. Phylogenet. Evol.">
        <title>Genome-scale phylogeny and comparative genomics of the fungal order Sordariales.</title>
        <authorList>
            <person name="Hensen N."/>
            <person name="Bonometti L."/>
            <person name="Westerberg I."/>
            <person name="Brannstrom I.O."/>
            <person name="Guillou S."/>
            <person name="Cros-Aarteil S."/>
            <person name="Calhoun S."/>
            <person name="Haridas S."/>
            <person name="Kuo A."/>
            <person name="Mondo S."/>
            <person name="Pangilinan J."/>
            <person name="Riley R."/>
            <person name="LaButti K."/>
            <person name="Andreopoulos B."/>
            <person name="Lipzen A."/>
            <person name="Chen C."/>
            <person name="Yan M."/>
            <person name="Daum C."/>
            <person name="Ng V."/>
            <person name="Clum A."/>
            <person name="Steindorff A."/>
            <person name="Ohm R.A."/>
            <person name="Martin F."/>
            <person name="Silar P."/>
            <person name="Natvig D.O."/>
            <person name="Lalanne C."/>
            <person name="Gautier V."/>
            <person name="Ament-Velasquez S.L."/>
            <person name="Kruys A."/>
            <person name="Hutchinson M.I."/>
            <person name="Powell A.J."/>
            <person name="Barry K."/>
            <person name="Miller A.N."/>
            <person name="Grigoriev I.V."/>
            <person name="Debuchy R."/>
            <person name="Gladieux P."/>
            <person name="Hiltunen Thoren M."/>
            <person name="Johannesson H."/>
        </authorList>
    </citation>
    <scope>NUCLEOTIDE SEQUENCE [LARGE SCALE GENOMIC DNA]</scope>
    <source>
        <strain evidence="9">CBS 340.73</strain>
    </source>
</reference>
<evidence type="ECO:0000256" key="7">
    <source>
        <dbReference type="SAM" id="MobiDB-lite"/>
    </source>
</evidence>
<proteinExistence type="predicted"/>
<dbReference type="GO" id="GO:0030686">
    <property type="term" value="C:90S preribosome"/>
    <property type="evidence" value="ECO:0007669"/>
    <property type="project" value="TreeGrafter"/>
</dbReference>
<dbReference type="GO" id="GO:0000480">
    <property type="term" value="P:endonucleolytic cleavage in 5'-ETS of tricistronic rRNA transcript (SSU-rRNA, 5.8S rRNA, LSU-rRNA)"/>
    <property type="evidence" value="ECO:0007669"/>
    <property type="project" value="TreeGrafter"/>
</dbReference>
<dbReference type="GO" id="GO:0000472">
    <property type="term" value="P:endonucleolytic cleavage to generate mature 5'-end of SSU-rRNA from (SSU-rRNA, 5.8S rRNA, LSU-rRNA)"/>
    <property type="evidence" value="ECO:0007669"/>
    <property type="project" value="TreeGrafter"/>
</dbReference>
<dbReference type="EMBL" id="MU853777">
    <property type="protein sequence ID" value="KAK3942036.1"/>
    <property type="molecule type" value="Genomic_DNA"/>
</dbReference>
<dbReference type="GO" id="GO:0003723">
    <property type="term" value="F:RNA binding"/>
    <property type="evidence" value="ECO:0007669"/>
    <property type="project" value="InterPro"/>
</dbReference>